<organism evidence="3 4">
    <name type="scientific">Rivibacter subsaxonicus</name>
    <dbReference type="NCBI Taxonomy" id="457575"/>
    <lineage>
        <taxon>Bacteria</taxon>
        <taxon>Pseudomonadati</taxon>
        <taxon>Pseudomonadota</taxon>
        <taxon>Betaproteobacteria</taxon>
        <taxon>Burkholderiales</taxon>
        <taxon>Rivibacter</taxon>
    </lineage>
</organism>
<feature type="compositionally biased region" description="Basic and acidic residues" evidence="1">
    <location>
        <begin position="90"/>
        <end position="106"/>
    </location>
</feature>
<sequence>MNGYGQADKEFKRGAARVVIGLLLGGAMLAAAAQDKGTVYRCPGNLYTDQITSKEAAARGCRTIEGAPVTVVQPIRKAAPTGPAAAAQEAKVEAEQQRQRDSDRRRILESELKREEDRLAALQKEYNNGQPERLGGEANFQKYLDRTAELKAQVERSQSDVAALKRELAKLPPAN</sequence>
<comment type="caution">
    <text evidence="3">The sequence shown here is derived from an EMBL/GenBank/DDBJ whole genome shotgun (WGS) entry which is preliminary data.</text>
</comment>
<feature type="chain" id="PRO_5020798519" description="DUF4124 domain-containing protein" evidence="2">
    <location>
        <begin position="34"/>
        <end position="175"/>
    </location>
</feature>
<feature type="signal peptide" evidence="2">
    <location>
        <begin position="1"/>
        <end position="33"/>
    </location>
</feature>
<evidence type="ECO:0000256" key="2">
    <source>
        <dbReference type="SAM" id="SignalP"/>
    </source>
</evidence>
<feature type="compositionally biased region" description="Low complexity" evidence="1">
    <location>
        <begin position="78"/>
        <end position="89"/>
    </location>
</feature>
<name>A0A4Q7W2X2_9BURK</name>
<proteinExistence type="predicted"/>
<evidence type="ECO:0000313" key="3">
    <source>
        <dbReference type="EMBL" id="RZU03119.1"/>
    </source>
</evidence>
<evidence type="ECO:0000256" key="1">
    <source>
        <dbReference type="SAM" id="MobiDB-lite"/>
    </source>
</evidence>
<gene>
    <name evidence="3" type="ORF">EV670_1152</name>
</gene>
<accession>A0A4Q7W2X2</accession>
<keyword evidence="4" id="KW-1185">Reference proteome</keyword>
<dbReference type="Proteomes" id="UP000293671">
    <property type="component" value="Unassembled WGS sequence"/>
</dbReference>
<evidence type="ECO:0008006" key="5">
    <source>
        <dbReference type="Google" id="ProtNLM"/>
    </source>
</evidence>
<keyword evidence="2" id="KW-0732">Signal</keyword>
<feature type="region of interest" description="Disordered" evidence="1">
    <location>
        <begin position="78"/>
        <end position="106"/>
    </location>
</feature>
<evidence type="ECO:0000313" key="4">
    <source>
        <dbReference type="Proteomes" id="UP000293671"/>
    </source>
</evidence>
<dbReference type="AlphaFoldDB" id="A0A4Q7W2X2"/>
<protein>
    <recommendedName>
        <fullName evidence="5">DUF4124 domain-containing protein</fullName>
    </recommendedName>
</protein>
<reference evidence="3 4" key="1">
    <citation type="submission" date="2019-02" db="EMBL/GenBank/DDBJ databases">
        <title>Genomic Encyclopedia of Type Strains, Phase IV (KMG-IV): sequencing the most valuable type-strain genomes for metagenomic binning, comparative biology and taxonomic classification.</title>
        <authorList>
            <person name="Goeker M."/>
        </authorList>
    </citation>
    <scope>NUCLEOTIDE SEQUENCE [LARGE SCALE GENOMIC DNA]</scope>
    <source>
        <strain evidence="3 4">DSM 19570</strain>
    </source>
</reference>
<dbReference type="EMBL" id="SHKP01000004">
    <property type="protein sequence ID" value="RZU03119.1"/>
    <property type="molecule type" value="Genomic_DNA"/>
</dbReference>
<dbReference type="RefSeq" id="WP_242616847.1">
    <property type="nucleotide sequence ID" value="NZ_SHKP01000004.1"/>
</dbReference>